<keyword evidence="3" id="KW-1185">Reference proteome</keyword>
<evidence type="ECO:0000256" key="1">
    <source>
        <dbReference type="SAM" id="MobiDB-lite"/>
    </source>
</evidence>
<reference evidence="2" key="1">
    <citation type="journal article" date="2023" name="Plant J.">
        <title>The genome of the king protea, Protea cynaroides.</title>
        <authorList>
            <person name="Chang J."/>
            <person name="Duong T.A."/>
            <person name="Schoeman C."/>
            <person name="Ma X."/>
            <person name="Roodt D."/>
            <person name="Barker N."/>
            <person name="Li Z."/>
            <person name="Van de Peer Y."/>
            <person name="Mizrachi E."/>
        </authorList>
    </citation>
    <scope>NUCLEOTIDE SEQUENCE</scope>
    <source>
        <tissue evidence="2">Young leaves</tissue>
    </source>
</reference>
<evidence type="ECO:0000313" key="2">
    <source>
        <dbReference type="EMBL" id="KAJ4975377.1"/>
    </source>
</evidence>
<organism evidence="2 3">
    <name type="scientific">Protea cynaroides</name>
    <dbReference type="NCBI Taxonomy" id="273540"/>
    <lineage>
        <taxon>Eukaryota</taxon>
        <taxon>Viridiplantae</taxon>
        <taxon>Streptophyta</taxon>
        <taxon>Embryophyta</taxon>
        <taxon>Tracheophyta</taxon>
        <taxon>Spermatophyta</taxon>
        <taxon>Magnoliopsida</taxon>
        <taxon>Proteales</taxon>
        <taxon>Proteaceae</taxon>
        <taxon>Protea</taxon>
    </lineage>
</organism>
<protein>
    <submittedName>
        <fullName evidence="2">Uncharacterized protein</fullName>
    </submittedName>
</protein>
<accession>A0A9Q0KRJ4</accession>
<feature type="compositionally biased region" description="Basic and acidic residues" evidence="1">
    <location>
        <begin position="16"/>
        <end position="27"/>
    </location>
</feature>
<gene>
    <name evidence="2" type="ORF">NE237_000483</name>
</gene>
<name>A0A9Q0KRJ4_9MAGN</name>
<comment type="caution">
    <text evidence="2">The sequence shown here is derived from an EMBL/GenBank/DDBJ whole genome shotgun (WGS) entry which is preliminary data.</text>
</comment>
<sequence length="141" mass="15926">MSSKCVKETEEDEDEKQNVVRDQEHRLTGMAEDPSTITRRESEDSLLELNFLEAFPPLPSEVVEDDINGDGSRQNLSERPITKPWSHTLIGSVSTQKSIPLDLHLVPLTREGDVVLGRCPVEVVEDGLKEFGEYPCWVLHQ</sequence>
<evidence type="ECO:0000313" key="3">
    <source>
        <dbReference type="Proteomes" id="UP001141806"/>
    </source>
</evidence>
<feature type="region of interest" description="Disordered" evidence="1">
    <location>
        <begin position="1"/>
        <end position="38"/>
    </location>
</feature>
<dbReference type="Proteomes" id="UP001141806">
    <property type="component" value="Unassembled WGS sequence"/>
</dbReference>
<proteinExistence type="predicted"/>
<dbReference type="AlphaFoldDB" id="A0A9Q0KRJ4"/>
<dbReference type="EMBL" id="JAMYWD010000003">
    <property type="protein sequence ID" value="KAJ4975377.1"/>
    <property type="molecule type" value="Genomic_DNA"/>
</dbReference>